<keyword evidence="1" id="KW-0812">Transmembrane</keyword>
<evidence type="ECO:0000313" key="3">
    <source>
        <dbReference type="EMBL" id="QOY33845.1"/>
    </source>
</evidence>
<keyword evidence="1" id="KW-1133">Transmembrane helix</keyword>
<evidence type="ECO:0000313" key="2">
    <source>
        <dbReference type="EMBL" id="OIJ03544.1"/>
    </source>
</evidence>
<feature type="transmembrane region" description="Helical" evidence="1">
    <location>
        <begin position="60"/>
        <end position="79"/>
    </location>
</feature>
<reference evidence="3" key="4">
    <citation type="submission" date="2020-10" db="EMBL/GenBank/DDBJ databases">
        <authorList>
            <person name="Bassil N.M."/>
            <person name="Lloyd J.R."/>
        </authorList>
    </citation>
    <scope>NUCLEOTIDE SEQUENCE</scope>
    <source>
        <strain evidence="3">NB2006</strain>
    </source>
</reference>
<evidence type="ECO:0000313" key="4">
    <source>
        <dbReference type="Proteomes" id="UP000180175"/>
    </source>
</evidence>
<sequence>MNKLKLITTFLPAIVMLSIALLTFTNIIDTKELFIIGLLLMFPILYLVQGMACGSGKGNIYISLLVSTITFIIITMLFLNATALMYLFLYLIVGLFGYGISVFSRKNISKRK</sequence>
<dbReference type="KEGG" id="aia:AWH56_013905"/>
<feature type="transmembrane region" description="Helical" evidence="1">
    <location>
        <begin position="34"/>
        <end position="53"/>
    </location>
</feature>
<reference evidence="3 4" key="2">
    <citation type="journal article" date="2017" name="Genome Announc.">
        <title>Draft Genome Sequences of Four Alkaliphilic Bacteria Belonging to the Anaerobacillus Genus.</title>
        <authorList>
            <person name="Bassil N.M."/>
            <person name="Lloyd J.R."/>
        </authorList>
    </citation>
    <scope>NUCLEOTIDE SEQUENCE [LARGE SCALE GENOMIC DNA]</scope>
    <source>
        <strain evidence="3 4">NB2006</strain>
    </source>
</reference>
<dbReference type="EMBL" id="CP063356">
    <property type="protein sequence ID" value="QOY33845.1"/>
    <property type="molecule type" value="Genomic_DNA"/>
</dbReference>
<gene>
    <name evidence="3" type="ORF">AWH56_013905</name>
    <name evidence="2" type="ORF">AWH56_24900</name>
</gene>
<reference evidence="2 4" key="1">
    <citation type="submission" date="2016-10" db="EMBL/GenBank/DDBJ databases">
        <title>Draft genome sequences of four alkaliphilic bacteria belonging to the Anaerobacillus genus.</title>
        <authorList>
            <person name="Bassil N.M."/>
            <person name="Lloyd J.R."/>
        </authorList>
    </citation>
    <scope>NUCLEOTIDE SEQUENCE [LARGE SCALE GENOMIC DNA]</scope>
    <source>
        <strain evidence="2 4">NB2006</strain>
    </source>
</reference>
<dbReference type="AlphaFoldDB" id="A0A1S2KTT7"/>
<name>A0A1S2KTT7_9BACI</name>
<dbReference type="EMBL" id="LQXD01000211">
    <property type="protein sequence ID" value="OIJ03544.1"/>
    <property type="molecule type" value="Genomic_DNA"/>
</dbReference>
<keyword evidence="1" id="KW-0472">Membrane</keyword>
<accession>A0A1S2KTT7</accession>
<organism evidence="2 4">
    <name type="scientific">Anaerobacillus isosaccharinicus</name>
    <dbReference type="NCBI Taxonomy" id="1532552"/>
    <lineage>
        <taxon>Bacteria</taxon>
        <taxon>Bacillati</taxon>
        <taxon>Bacillota</taxon>
        <taxon>Bacilli</taxon>
        <taxon>Bacillales</taxon>
        <taxon>Bacillaceae</taxon>
        <taxon>Anaerobacillus</taxon>
    </lineage>
</organism>
<protein>
    <submittedName>
        <fullName evidence="2">Uncharacterized protein</fullName>
    </submittedName>
</protein>
<feature type="transmembrane region" description="Helical" evidence="1">
    <location>
        <begin position="7"/>
        <end position="28"/>
    </location>
</feature>
<reference evidence="3 4" key="3">
    <citation type="journal article" date="2019" name="Int. J. Syst. Evol. Microbiol.">
        <title>Anaerobacillus isosaccharinicus sp. nov., an alkaliphilic bacterium which degrades isosaccharinic acid.</title>
        <authorList>
            <person name="Bassil N.M."/>
            <person name="Lloyd J.R."/>
        </authorList>
    </citation>
    <scope>NUCLEOTIDE SEQUENCE [LARGE SCALE GENOMIC DNA]</scope>
    <source>
        <strain evidence="3 4">NB2006</strain>
    </source>
</reference>
<keyword evidence="4" id="KW-1185">Reference proteome</keyword>
<evidence type="ECO:0000256" key="1">
    <source>
        <dbReference type="SAM" id="Phobius"/>
    </source>
</evidence>
<dbReference type="RefSeq" id="WP_071319609.1">
    <property type="nucleotide sequence ID" value="NZ_CP063356.2"/>
</dbReference>
<dbReference type="Proteomes" id="UP000180175">
    <property type="component" value="Chromosome"/>
</dbReference>
<feature type="transmembrane region" description="Helical" evidence="1">
    <location>
        <begin position="85"/>
        <end position="103"/>
    </location>
</feature>
<proteinExistence type="predicted"/>